<dbReference type="EMBL" id="MNCJ02000331">
    <property type="protein sequence ID" value="KAF5761938.1"/>
    <property type="molecule type" value="Genomic_DNA"/>
</dbReference>
<keyword evidence="2" id="KW-1185">Reference proteome</keyword>
<proteinExistence type="predicted"/>
<dbReference type="AlphaFoldDB" id="A0A9K3H0F8"/>
<comment type="caution">
    <text evidence="1">The sequence shown here is derived from an EMBL/GenBank/DDBJ whole genome shotgun (WGS) entry which is preliminary data.</text>
</comment>
<reference evidence="1" key="1">
    <citation type="journal article" date="2017" name="Nature">
        <title>The sunflower genome provides insights into oil metabolism, flowering and Asterid evolution.</title>
        <authorList>
            <person name="Badouin H."/>
            <person name="Gouzy J."/>
            <person name="Grassa C.J."/>
            <person name="Murat F."/>
            <person name="Staton S.E."/>
            <person name="Cottret L."/>
            <person name="Lelandais-Briere C."/>
            <person name="Owens G.L."/>
            <person name="Carrere S."/>
            <person name="Mayjonade B."/>
            <person name="Legrand L."/>
            <person name="Gill N."/>
            <person name="Kane N.C."/>
            <person name="Bowers J.E."/>
            <person name="Hubner S."/>
            <person name="Bellec A."/>
            <person name="Berard A."/>
            <person name="Berges H."/>
            <person name="Blanchet N."/>
            <person name="Boniface M.C."/>
            <person name="Brunel D."/>
            <person name="Catrice O."/>
            <person name="Chaidir N."/>
            <person name="Claudel C."/>
            <person name="Donnadieu C."/>
            <person name="Faraut T."/>
            <person name="Fievet G."/>
            <person name="Helmstetter N."/>
            <person name="King M."/>
            <person name="Knapp S.J."/>
            <person name="Lai Z."/>
            <person name="Le Paslier M.C."/>
            <person name="Lippi Y."/>
            <person name="Lorenzon L."/>
            <person name="Mandel J.R."/>
            <person name="Marage G."/>
            <person name="Marchand G."/>
            <person name="Marquand E."/>
            <person name="Bret-Mestries E."/>
            <person name="Morien E."/>
            <person name="Nambeesan S."/>
            <person name="Nguyen T."/>
            <person name="Pegot-Espagnet P."/>
            <person name="Pouilly N."/>
            <person name="Raftis F."/>
            <person name="Sallet E."/>
            <person name="Schiex T."/>
            <person name="Thomas J."/>
            <person name="Vandecasteele C."/>
            <person name="Vares D."/>
            <person name="Vear F."/>
            <person name="Vautrin S."/>
            <person name="Crespi M."/>
            <person name="Mangin B."/>
            <person name="Burke J.M."/>
            <person name="Salse J."/>
            <person name="Munos S."/>
            <person name="Vincourt P."/>
            <person name="Rieseberg L.H."/>
            <person name="Langlade N.B."/>
        </authorList>
    </citation>
    <scope>NUCLEOTIDE SEQUENCE</scope>
    <source>
        <tissue evidence="1">Leaves</tissue>
    </source>
</reference>
<sequence length="54" mass="6263">MASLLWVWNKVGKVVFGVQCWRTKEGALESRLRSPEFLIKKEGKGKESCVRLKR</sequence>
<dbReference type="Gramene" id="mRNA:HanXRQr2_Chr16g0770871">
    <property type="protein sequence ID" value="CDS:HanXRQr2_Chr16g0770871.1"/>
    <property type="gene ID" value="HanXRQr2_Chr16g0770871"/>
</dbReference>
<name>A0A9K3H0F8_HELAN</name>
<gene>
    <name evidence="1" type="ORF">HanXRQr2_Chr16g0770871</name>
</gene>
<protein>
    <submittedName>
        <fullName evidence="1">Uncharacterized protein</fullName>
    </submittedName>
</protein>
<dbReference type="Proteomes" id="UP000215914">
    <property type="component" value="Unassembled WGS sequence"/>
</dbReference>
<reference evidence="1" key="2">
    <citation type="submission" date="2020-06" db="EMBL/GenBank/DDBJ databases">
        <title>Helianthus annuus Genome sequencing and assembly Release 2.</title>
        <authorList>
            <person name="Gouzy J."/>
            <person name="Langlade N."/>
            <person name="Munos S."/>
        </authorList>
    </citation>
    <scope>NUCLEOTIDE SEQUENCE</scope>
    <source>
        <tissue evidence="1">Leaves</tissue>
    </source>
</reference>
<evidence type="ECO:0000313" key="1">
    <source>
        <dbReference type="EMBL" id="KAF5761938.1"/>
    </source>
</evidence>
<organism evidence="1 2">
    <name type="scientific">Helianthus annuus</name>
    <name type="common">Common sunflower</name>
    <dbReference type="NCBI Taxonomy" id="4232"/>
    <lineage>
        <taxon>Eukaryota</taxon>
        <taxon>Viridiplantae</taxon>
        <taxon>Streptophyta</taxon>
        <taxon>Embryophyta</taxon>
        <taxon>Tracheophyta</taxon>
        <taxon>Spermatophyta</taxon>
        <taxon>Magnoliopsida</taxon>
        <taxon>eudicotyledons</taxon>
        <taxon>Gunneridae</taxon>
        <taxon>Pentapetalae</taxon>
        <taxon>asterids</taxon>
        <taxon>campanulids</taxon>
        <taxon>Asterales</taxon>
        <taxon>Asteraceae</taxon>
        <taxon>Asteroideae</taxon>
        <taxon>Heliantheae alliance</taxon>
        <taxon>Heliantheae</taxon>
        <taxon>Helianthus</taxon>
    </lineage>
</organism>
<accession>A0A9K3H0F8</accession>
<evidence type="ECO:0000313" key="2">
    <source>
        <dbReference type="Proteomes" id="UP000215914"/>
    </source>
</evidence>